<evidence type="ECO:0000256" key="1">
    <source>
        <dbReference type="SAM" id="MobiDB-lite"/>
    </source>
</evidence>
<dbReference type="InterPro" id="IPR050248">
    <property type="entry name" value="Polysacc_deacetylase_ArnD"/>
</dbReference>
<evidence type="ECO:0000313" key="5">
    <source>
        <dbReference type="Proteomes" id="UP000184423"/>
    </source>
</evidence>
<evidence type="ECO:0000256" key="2">
    <source>
        <dbReference type="SAM" id="SignalP"/>
    </source>
</evidence>
<protein>
    <submittedName>
        <fullName evidence="4">Peptidoglycan-N-acetylmuramic acid deacetylase</fullName>
    </submittedName>
</protein>
<dbReference type="PANTHER" id="PTHR10587">
    <property type="entry name" value="GLYCOSYL TRANSFERASE-RELATED"/>
    <property type="match status" value="1"/>
</dbReference>
<dbReference type="NCBIfam" id="TIGR02884">
    <property type="entry name" value="spore_pdaA"/>
    <property type="match status" value="1"/>
</dbReference>
<name>A0A1M4WJ71_9CLOT</name>
<dbReference type="InterPro" id="IPR014235">
    <property type="entry name" value="Spore_PdaA"/>
</dbReference>
<proteinExistence type="predicted"/>
<dbReference type="PROSITE" id="PS51677">
    <property type="entry name" value="NODB"/>
    <property type="match status" value="1"/>
</dbReference>
<feature type="domain" description="NodB homology" evidence="3">
    <location>
        <begin position="130"/>
        <end position="313"/>
    </location>
</feature>
<organism evidence="4 5">
    <name type="scientific">Caloramator proteoclasticus DSM 10124</name>
    <dbReference type="NCBI Taxonomy" id="1121262"/>
    <lineage>
        <taxon>Bacteria</taxon>
        <taxon>Bacillati</taxon>
        <taxon>Bacillota</taxon>
        <taxon>Clostridia</taxon>
        <taxon>Eubacteriales</taxon>
        <taxon>Clostridiaceae</taxon>
        <taxon>Caloramator</taxon>
    </lineage>
</organism>
<dbReference type="GO" id="GO:0005975">
    <property type="term" value="P:carbohydrate metabolic process"/>
    <property type="evidence" value="ECO:0007669"/>
    <property type="project" value="InterPro"/>
</dbReference>
<evidence type="ECO:0000259" key="3">
    <source>
        <dbReference type="PROSITE" id="PS51677"/>
    </source>
</evidence>
<keyword evidence="5" id="KW-1185">Reference proteome</keyword>
<dbReference type="EMBL" id="FQVG01000017">
    <property type="protein sequence ID" value="SHE81032.1"/>
    <property type="molecule type" value="Genomic_DNA"/>
</dbReference>
<feature type="compositionally biased region" description="Low complexity" evidence="1">
    <location>
        <begin position="30"/>
        <end position="52"/>
    </location>
</feature>
<sequence length="319" mass="36764">MKKIVPILLAVVLLFSSCGKKQTDNNDNINTKPTTNETQNTNQQKPSENNSSKTEDENKEEDNKETTGKDENIKNDDVLIIDADVSSLSNKELDFGPPPVKNNESQYMPKQTVELFKKYDAYYLGDRTKKEIYLTFDEGYENGYTAKILDVLKEKNVKAAFFVTRPYINQNKELIKRMVEEGHIVANHSSTHPSMPQKAIDFEKFKKEFEDTEAAFKDVTGQDMPKFFRPPMGKYSELSLYYTQKLGYKTIFWSFAHKDWLVDDQPPVETTIQRVIDRSHSGEIMLLHAVSKSNTEALPTIIDKLREMGYEFKPLTELK</sequence>
<accession>A0A1M4WJ71</accession>
<dbReference type="InterPro" id="IPR002509">
    <property type="entry name" value="NODB_dom"/>
</dbReference>
<dbReference type="GO" id="GO:0016020">
    <property type="term" value="C:membrane"/>
    <property type="evidence" value="ECO:0007669"/>
    <property type="project" value="TreeGrafter"/>
</dbReference>
<dbReference type="GO" id="GO:0016810">
    <property type="term" value="F:hydrolase activity, acting on carbon-nitrogen (but not peptide) bonds"/>
    <property type="evidence" value="ECO:0007669"/>
    <property type="project" value="InterPro"/>
</dbReference>
<feature type="region of interest" description="Disordered" evidence="1">
    <location>
        <begin position="20"/>
        <end position="73"/>
    </location>
</feature>
<dbReference type="CDD" id="cd10948">
    <property type="entry name" value="CE4_BsPdaA_like"/>
    <property type="match status" value="1"/>
</dbReference>
<dbReference type="Gene3D" id="3.20.20.370">
    <property type="entry name" value="Glycoside hydrolase/deacetylase"/>
    <property type="match status" value="1"/>
</dbReference>
<feature type="chain" id="PRO_5038499758" evidence="2">
    <location>
        <begin position="22"/>
        <end position="319"/>
    </location>
</feature>
<dbReference type="Pfam" id="PF01522">
    <property type="entry name" value="Polysacc_deac_1"/>
    <property type="match status" value="1"/>
</dbReference>
<dbReference type="PROSITE" id="PS51257">
    <property type="entry name" value="PROKAR_LIPOPROTEIN"/>
    <property type="match status" value="1"/>
</dbReference>
<feature type="signal peptide" evidence="2">
    <location>
        <begin position="1"/>
        <end position="21"/>
    </location>
</feature>
<gene>
    <name evidence="4" type="ORF">SAMN02746091_01165</name>
</gene>
<keyword evidence="2" id="KW-0732">Signal</keyword>
<dbReference type="PANTHER" id="PTHR10587:SF78">
    <property type="entry name" value="PEPTIDOGLYCAN-N-ACETYLMURAMIC ACID DEACETYLASE PDAA"/>
    <property type="match status" value="1"/>
</dbReference>
<dbReference type="SUPFAM" id="SSF88713">
    <property type="entry name" value="Glycoside hydrolase/deacetylase"/>
    <property type="match status" value="1"/>
</dbReference>
<feature type="compositionally biased region" description="Basic and acidic residues" evidence="1">
    <location>
        <begin position="53"/>
        <end position="73"/>
    </location>
</feature>
<evidence type="ECO:0000313" key="4">
    <source>
        <dbReference type="EMBL" id="SHE81032.1"/>
    </source>
</evidence>
<dbReference type="InterPro" id="IPR011330">
    <property type="entry name" value="Glyco_hydro/deAcase_b/a-brl"/>
</dbReference>
<dbReference type="Proteomes" id="UP000184423">
    <property type="component" value="Unassembled WGS sequence"/>
</dbReference>
<reference evidence="5" key="1">
    <citation type="submission" date="2016-11" db="EMBL/GenBank/DDBJ databases">
        <authorList>
            <person name="Varghese N."/>
            <person name="Submissions S."/>
        </authorList>
    </citation>
    <scope>NUCLEOTIDE SEQUENCE [LARGE SCALE GENOMIC DNA]</scope>
    <source>
        <strain evidence="5">DSM 10124</strain>
    </source>
</reference>
<dbReference type="AlphaFoldDB" id="A0A1M4WJ71"/>